<sequence>MARPNEVENAGSQARDFCMLERNFLSHVKLMLLLAILSWSVLLHARLVPEQPEETSNNGGIPLSAVEYGAALVCAGAGCWEYYEGYRDLRKLTPFLRGTNLHLTIMSVLSVVVFGTCIALVIMES</sequence>
<organism evidence="2 3">
    <name type="scientific">Leucocoprinus leucothites</name>
    <dbReference type="NCBI Taxonomy" id="201217"/>
    <lineage>
        <taxon>Eukaryota</taxon>
        <taxon>Fungi</taxon>
        <taxon>Dikarya</taxon>
        <taxon>Basidiomycota</taxon>
        <taxon>Agaricomycotina</taxon>
        <taxon>Agaricomycetes</taxon>
        <taxon>Agaricomycetidae</taxon>
        <taxon>Agaricales</taxon>
        <taxon>Agaricineae</taxon>
        <taxon>Agaricaceae</taxon>
        <taxon>Leucocoprinus</taxon>
    </lineage>
</organism>
<comment type="caution">
    <text evidence="2">The sequence shown here is derived from an EMBL/GenBank/DDBJ whole genome shotgun (WGS) entry which is preliminary data.</text>
</comment>
<reference evidence="2 3" key="1">
    <citation type="journal article" date="2020" name="ISME J.">
        <title>Uncovering the hidden diversity of litter-decomposition mechanisms in mushroom-forming fungi.</title>
        <authorList>
            <person name="Floudas D."/>
            <person name="Bentzer J."/>
            <person name="Ahren D."/>
            <person name="Johansson T."/>
            <person name="Persson P."/>
            <person name="Tunlid A."/>
        </authorList>
    </citation>
    <scope>NUCLEOTIDE SEQUENCE [LARGE SCALE GENOMIC DNA]</scope>
    <source>
        <strain evidence="2 3">CBS 146.42</strain>
    </source>
</reference>
<evidence type="ECO:0008006" key="4">
    <source>
        <dbReference type="Google" id="ProtNLM"/>
    </source>
</evidence>
<feature type="transmembrane region" description="Helical" evidence="1">
    <location>
        <begin position="65"/>
        <end position="83"/>
    </location>
</feature>
<evidence type="ECO:0000256" key="1">
    <source>
        <dbReference type="SAM" id="Phobius"/>
    </source>
</evidence>
<keyword evidence="1" id="KW-0472">Membrane</keyword>
<dbReference type="EMBL" id="JAACJO010000002">
    <property type="protein sequence ID" value="KAF5361916.1"/>
    <property type="molecule type" value="Genomic_DNA"/>
</dbReference>
<dbReference type="AlphaFoldDB" id="A0A8H5GBR7"/>
<proteinExistence type="predicted"/>
<gene>
    <name evidence="2" type="ORF">D9756_002278</name>
</gene>
<protein>
    <recommendedName>
        <fullName evidence="4">DUF202 domain-containing protein</fullName>
    </recommendedName>
</protein>
<dbReference type="OrthoDB" id="5525680at2759"/>
<accession>A0A8H5GBR7</accession>
<name>A0A8H5GBR7_9AGAR</name>
<feature type="transmembrane region" description="Helical" evidence="1">
    <location>
        <begin position="103"/>
        <end position="123"/>
    </location>
</feature>
<dbReference type="InterPro" id="IPR052053">
    <property type="entry name" value="IM_YidH-like"/>
</dbReference>
<dbReference type="PANTHER" id="PTHR34187:SF3">
    <property type="entry name" value="DUF DOMAIN PROTEIN (AFU_ORTHOLOGUE AFUA_6G11150)"/>
    <property type="match status" value="1"/>
</dbReference>
<evidence type="ECO:0000313" key="2">
    <source>
        <dbReference type="EMBL" id="KAF5361916.1"/>
    </source>
</evidence>
<keyword evidence="1" id="KW-1133">Transmembrane helix</keyword>
<feature type="transmembrane region" description="Helical" evidence="1">
    <location>
        <begin position="24"/>
        <end position="45"/>
    </location>
</feature>
<dbReference type="PANTHER" id="PTHR34187">
    <property type="entry name" value="FGR18P"/>
    <property type="match status" value="1"/>
</dbReference>
<keyword evidence="1" id="KW-0812">Transmembrane</keyword>
<evidence type="ECO:0000313" key="3">
    <source>
        <dbReference type="Proteomes" id="UP000559027"/>
    </source>
</evidence>
<keyword evidence="3" id="KW-1185">Reference proteome</keyword>
<dbReference type="Proteomes" id="UP000559027">
    <property type="component" value="Unassembled WGS sequence"/>
</dbReference>